<dbReference type="Proteomes" id="UP000823872">
    <property type="component" value="Chromosome B1"/>
</dbReference>
<feature type="region of interest" description="Disordered" evidence="1">
    <location>
        <begin position="57"/>
        <end position="112"/>
    </location>
</feature>
<sequence length="187" mass="19877">AYFLAPASGWVSGVRGLLCLTECGGEWGSILRSLAAGRTPGLRARVGLRSPRIPSSFARPELRCSRRPERRGRAALGGPGGGPSSPSRSHARHRRRAEPPGGFPAGRPGRPNHLALCSPRARPQWRLLCGGFGARPPPANAGARPGACGVGLRRVRGCSGLTYRLRLTQCLKRLTQKGKVSLHKTQG</sequence>
<protein>
    <submittedName>
        <fullName evidence="2">Uncharacterized protein</fullName>
    </submittedName>
</protein>
<evidence type="ECO:0000313" key="3">
    <source>
        <dbReference type="Proteomes" id="UP000823872"/>
    </source>
</evidence>
<dbReference type="GeneTree" id="ENSGT01140000286829"/>
<reference evidence="2 3" key="1">
    <citation type="submission" date="2021-02" db="EMBL/GenBank/DDBJ databases">
        <title>Safari Cat Assemblies.</title>
        <authorList>
            <person name="Bredemeyer K.R."/>
            <person name="Murphy W.J."/>
        </authorList>
    </citation>
    <scope>NUCLEOTIDE SEQUENCE [LARGE SCALE GENOMIC DNA]</scope>
</reference>
<accession>A0ABI7VZ80</accession>
<keyword evidence="3" id="KW-1185">Reference proteome</keyword>
<dbReference type="Ensembl" id="ENSFCTT00005005479.1">
    <property type="protein sequence ID" value="ENSFCTP00005003328.1"/>
    <property type="gene ID" value="ENSFCTG00005002094.1"/>
</dbReference>
<proteinExistence type="predicted"/>
<reference evidence="2" key="2">
    <citation type="submission" date="2025-08" db="UniProtKB">
        <authorList>
            <consortium name="Ensembl"/>
        </authorList>
    </citation>
    <scope>IDENTIFICATION</scope>
    <source>
        <strain evidence="2">breed Abyssinian</strain>
    </source>
</reference>
<evidence type="ECO:0000313" key="2">
    <source>
        <dbReference type="Ensembl" id="ENSFCTP00005003328.1"/>
    </source>
</evidence>
<evidence type="ECO:0000256" key="1">
    <source>
        <dbReference type="SAM" id="MobiDB-lite"/>
    </source>
</evidence>
<organism evidence="2 3">
    <name type="scientific">Felis catus</name>
    <name type="common">Cat</name>
    <name type="synonym">Felis silvestris catus</name>
    <dbReference type="NCBI Taxonomy" id="9685"/>
    <lineage>
        <taxon>Eukaryota</taxon>
        <taxon>Metazoa</taxon>
        <taxon>Chordata</taxon>
        <taxon>Craniata</taxon>
        <taxon>Vertebrata</taxon>
        <taxon>Euteleostomi</taxon>
        <taxon>Mammalia</taxon>
        <taxon>Eutheria</taxon>
        <taxon>Laurasiatheria</taxon>
        <taxon>Carnivora</taxon>
        <taxon>Feliformia</taxon>
        <taxon>Felidae</taxon>
        <taxon>Felinae</taxon>
        <taxon>Felis</taxon>
    </lineage>
</organism>
<reference evidence="2" key="3">
    <citation type="submission" date="2025-09" db="UniProtKB">
        <authorList>
            <consortium name="Ensembl"/>
        </authorList>
    </citation>
    <scope>IDENTIFICATION</scope>
    <source>
        <strain evidence="2">breed Abyssinian</strain>
    </source>
</reference>
<name>A0ABI7VZ80_FELCA</name>